<dbReference type="GO" id="GO:0043709">
    <property type="term" value="P:cell adhesion involved in single-species biofilm formation"/>
    <property type="evidence" value="ECO:0007669"/>
    <property type="project" value="TreeGrafter"/>
</dbReference>
<organism evidence="6 7">
    <name type="scientific">Aneurinibacillus soli</name>
    <dbReference type="NCBI Taxonomy" id="1500254"/>
    <lineage>
        <taxon>Bacteria</taxon>
        <taxon>Bacillati</taxon>
        <taxon>Bacillota</taxon>
        <taxon>Bacilli</taxon>
        <taxon>Bacillales</taxon>
        <taxon>Paenibacillaceae</taxon>
        <taxon>Aneurinibacillus group</taxon>
        <taxon>Aneurinibacillus</taxon>
    </lineage>
</organism>
<dbReference type="InterPro" id="IPR029787">
    <property type="entry name" value="Nucleotide_cyclase"/>
</dbReference>
<reference evidence="6 7" key="1">
    <citation type="submission" date="2015-12" db="EMBL/GenBank/DDBJ databases">
        <title>Genome sequence of Aneurinibacillus soli.</title>
        <authorList>
            <person name="Lee J.S."/>
            <person name="Lee K.C."/>
            <person name="Kim K.K."/>
            <person name="Lee B.W."/>
        </authorList>
    </citation>
    <scope>NUCLEOTIDE SEQUENCE [LARGE SCALE GENOMIC DNA]</scope>
    <source>
        <strain evidence="6 7">CB4</strain>
    </source>
</reference>
<comment type="subcellular location">
    <subcellularLocation>
        <location evidence="1">Cell membrane</location>
        <topology evidence="1">Multi-pass membrane protein</topology>
    </subcellularLocation>
</comment>
<dbReference type="KEGG" id="asoc:CB4_02014"/>
<dbReference type="CDD" id="cd01949">
    <property type="entry name" value="GGDEF"/>
    <property type="match status" value="1"/>
</dbReference>
<dbReference type="FunFam" id="3.30.70.270:FF:000001">
    <property type="entry name" value="Diguanylate cyclase domain protein"/>
    <property type="match status" value="1"/>
</dbReference>
<keyword evidence="7" id="KW-1185">Reference proteome</keyword>
<dbReference type="PANTHER" id="PTHR45138:SF9">
    <property type="entry name" value="DIGUANYLATE CYCLASE DGCM-RELATED"/>
    <property type="match status" value="1"/>
</dbReference>
<evidence type="ECO:0000256" key="1">
    <source>
        <dbReference type="ARBA" id="ARBA00004651"/>
    </source>
</evidence>
<dbReference type="InterPro" id="IPR050469">
    <property type="entry name" value="Diguanylate_Cyclase"/>
</dbReference>
<dbReference type="PANTHER" id="PTHR45138">
    <property type="entry name" value="REGULATORY COMPONENTS OF SENSORY TRANSDUCTION SYSTEM"/>
    <property type="match status" value="1"/>
</dbReference>
<keyword evidence="3" id="KW-0812">Transmembrane</keyword>
<evidence type="ECO:0000256" key="2">
    <source>
        <dbReference type="ARBA" id="ARBA00022475"/>
    </source>
</evidence>
<dbReference type="EMBL" id="AP017312">
    <property type="protein sequence ID" value="BAU27840.1"/>
    <property type="molecule type" value="Genomic_DNA"/>
</dbReference>
<keyword evidence="5" id="KW-0472">Membrane</keyword>
<dbReference type="InterPro" id="IPR033479">
    <property type="entry name" value="dCache_1"/>
</dbReference>
<dbReference type="GO" id="GO:1902201">
    <property type="term" value="P:negative regulation of bacterial-type flagellum-dependent cell motility"/>
    <property type="evidence" value="ECO:0007669"/>
    <property type="project" value="TreeGrafter"/>
</dbReference>
<dbReference type="InterPro" id="IPR043128">
    <property type="entry name" value="Rev_trsase/Diguanyl_cyclase"/>
</dbReference>
<dbReference type="CDD" id="cd18773">
    <property type="entry name" value="PDC1_HK_sensor"/>
    <property type="match status" value="1"/>
</dbReference>
<dbReference type="SMART" id="SM00267">
    <property type="entry name" value="GGDEF"/>
    <property type="match status" value="1"/>
</dbReference>
<dbReference type="NCBIfam" id="TIGR00254">
    <property type="entry name" value="GGDEF"/>
    <property type="match status" value="1"/>
</dbReference>
<proteinExistence type="predicted"/>
<dbReference type="Pfam" id="PF02743">
    <property type="entry name" value="dCache_1"/>
    <property type="match status" value="1"/>
</dbReference>
<evidence type="ECO:0000256" key="5">
    <source>
        <dbReference type="ARBA" id="ARBA00023136"/>
    </source>
</evidence>
<gene>
    <name evidence="6" type="primary">pleD_3</name>
    <name evidence="6" type="ORF">CB4_02014</name>
</gene>
<dbReference type="Pfam" id="PF00990">
    <property type="entry name" value="GGDEF"/>
    <property type="match status" value="1"/>
</dbReference>
<dbReference type="InterPro" id="IPR000160">
    <property type="entry name" value="GGDEF_dom"/>
</dbReference>
<evidence type="ECO:0000313" key="7">
    <source>
        <dbReference type="Proteomes" id="UP000217696"/>
    </source>
</evidence>
<keyword evidence="2" id="KW-1003">Cell membrane</keyword>
<dbReference type="AlphaFoldDB" id="A0A0U5B0S0"/>
<keyword evidence="4" id="KW-1133">Transmembrane helix</keyword>
<dbReference type="GO" id="GO:0052621">
    <property type="term" value="F:diguanylate cyclase activity"/>
    <property type="evidence" value="ECO:0007669"/>
    <property type="project" value="TreeGrafter"/>
</dbReference>
<evidence type="ECO:0000313" key="6">
    <source>
        <dbReference type="EMBL" id="BAU27840.1"/>
    </source>
</evidence>
<evidence type="ECO:0000256" key="3">
    <source>
        <dbReference type="ARBA" id="ARBA00022692"/>
    </source>
</evidence>
<dbReference type="PROSITE" id="PS50887">
    <property type="entry name" value="GGDEF"/>
    <property type="match status" value="1"/>
</dbReference>
<dbReference type="GO" id="GO:0005886">
    <property type="term" value="C:plasma membrane"/>
    <property type="evidence" value="ECO:0007669"/>
    <property type="project" value="UniProtKB-SubCell"/>
</dbReference>
<accession>A0A0U5B0S0</accession>
<sequence>MKKMKFSLQHLIVCVALLSFILTLISSLWSGYSTDKQTLITNTLETNRVYAQKLAKTTNSFLKSTLQTLQFSSKEIAPFMQNDEGKLLHEANRLKMQTNTFNSVIIANAEGRILATSPQSLQIKNKMLTSPGGQQALKERKPIISKPYTAITGRLVIFISYPIFDEKGTYLGLVGGTLYLKEMNVLNELLGEHFYKDGSYVYVVDGDGRIIYHQDSKRVNDVVVKNQVVQKLMQGKSGAERVINTKHKDMLAGYAYVPIADWGIVSQRPVDIALVPATDMINEMIKKSFPFLLVSLLIIWWISRKIAQPLHQLAHYTENSTENSQEEHMEEVVAWYYEAIQLKKSLLHSLTFLHDKINYFMYQSTTDPLTKLTNRRTMDEQMKKWTENSIPFSLILLDIDRFKSINDTYGHSVGDEVLKFLARKMKENARQHDICCRFGGEEFLILLPNTEKNEAFHVAERLRMSMEAGASPCGEMVTISAGVSSYPDCTSETAKLIELADECLYKAKKSGRNCTIVFESSAR</sequence>
<dbReference type="OrthoDB" id="9759607at2"/>
<dbReference type="RefSeq" id="WP_096465494.1">
    <property type="nucleotide sequence ID" value="NZ_AP017312.1"/>
</dbReference>
<name>A0A0U5B0S0_9BACL</name>
<dbReference type="SUPFAM" id="SSF103190">
    <property type="entry name" value="Sensory domain-like"/>
    <property type="match status" value="2"/>
</dbReference>
<dbReference type="SUPFAM" id="SSF55073">
    <property type="entry name" value="Nucleotide cyclase"/>
    <property type="match status" value="1"/>
</dbReference>
<dbReference type="CDD" id="cd18774">
    <property type="entry name" value="PDC2_HK_sensor"/>
    <property type="match status" value="1"/>
</dbReference>
<dbReference type="Gene3D" id="3.30.450.20">
    <property type="entry name" value="PAS domain"/>
    <property type="match status" value="2"/>
</dbReference>
<dbReference type="Gene3D" id="3.30.70.270">
    <property type="match status" value="1"/>
</dbReference>
<evidence type="ECO:0000256" key="4">
    <source>
        <dbReference type="ARBA" id="ARBA00022989"/>
    </source>
</evidence>
<dbReference type="InterPro" id="IPR029151">
    <property type="entry name" value="Sensor-like_sf"/>
</dbReference>
<protein>
    <submittedName>
        <fullName evidence="6">Response regulator PleD</fullName>
    </submittedName>
</protein>
<dbReference type="Proteomes" id="UP000217696">
    <property type="component" value="Chromosome"/>
</dbReference>